<protein>
    <submittedName>
        <fullName evidence="1">Uncharacterized protein</fullName>
    </submittedName>
</protein>
<evidence type="ECO:0000313" key="1">
    <source>
        <dbReference type="EMBL" id="JAD62397.1"/>
    </source>
</evidence>
<accession>A0A0A9BSZ2</accession>
<dbReference type="AlphaFoldDB" id="A0A0A9BSZ2"/>
<reference evidence="1" key="1">
    <citation type="submission" date="2014-09" db="EMBL/GenBank/DDBJ databases">
        <authorList>
            <person name="Magalhaes I.L.F."/>
            <person name="Oliveira U."/>
            <person name="Santos F.R."/>
            <person name="Vidigal T.H.D.A."/>
            <person name="Brescovit A.D."/>
            <person name="Santos A.J."/>
        </authorList>
    </citation>
    <scope>NUCLEOTIDE SEQUENCE</scope>
    <source>
        <tissue evidence="1">Shoot tissue taken approximately 20 cm above the soil surface</tissue>
    </source>
</reference>
<organism evidence="1">
    <name type="scientific">Arundo donax</name>
    <name type="common">Giant reed</name>
    <name type="synonym">Donax arundinaceus</name>
    <dbReference type="NCBI Taxonomy" id="35708"/>
    <lineage>
        <taxon>Eukaryota</taxon>
        <taxon>Viridiplantae</taxon>
        <taxon>Streptophyta</taxon>
        <taxon>Embryophyta</taxon>
        <taxon>Tracheophyta</taxon>
        <taxon>Spermatophyta</taxon>
        <taxon>Magnoliopsida</taxon>
        <taxon>Liliopsida</taxon>
        <taxon>Poales</taxon>
        <taxon>Poaceae</taxon>
        <taxon>PACMAD clade</taxon>
        <taxon>Arundinoideae</taxon>
        <taxon>Arundineae</taxon>
        <taxon>Arundo</taxon>
    </lineage>
</organism>
<reference evidence="1" key="2">
    <citation type="journal article" date="2015" name="Data Brief">
        <title>Shoot transcriptome of the giant reed, Arundo donax.</title>
        <authorList>
            <person name="Barrero R.A."/>
            <person name="Guerrero F.D."/>
            <person name="Moolhuijzen P."/>
            <person name="Goolsby J.A."/>
            <person name="Tidwell J."/>
            <person name="Bellgard S.E."/>
            <person name="Bellgard M.I."/>
        </authorList>
    </citation>
    <scope>NUCLEOTIDE SEQUENCE</scope>
    <source>
        <tissue evidence="1">Shoot tissue taken approximately 20 cm above the soil surface</tissue>
    </source>
</reference>
<sequence>MSPELISQLIAQETTLAISKDHTGKFLQPVTMAQGQIQVCCWSPLLGIVIAVILKVTLKDGEVDTSTKLSRRCFCFPLASIQKKR</sequence>
<name>A0A0A9BSZ2_ARUDO</name>
<proteinExistence type="predicted"/>
<dbReference type="EMBL" id="GBRH01235498">
    <property type="protein sequence ID" value="JAD62397.1"/>
    <property type="molecule type" value="Transcribed_RNA"/>
</dbReference>